<evidence type="ECO:0000256" key="9">
    <source>
        <dbReference type="PIRNR" id="PIRNR000804"/>
    </source>
</evidence>
<keyword evidence="5 9" id="KW-0548">Nucleotidyltransferase</keyword>
<dbReference type="GO" id="GO:0009360">
    <property type="term" value="C:DNA polymerase III complex"/>
    <property type="evidence" value="ECO:0007669"/>
    <property type="project" value="InterPro"/>
</dbReference>
<sequence>MKIECLKNKLQKAVSLVERATSHNLSLPALKNIIFKAEGSNLIIKATNLEIGVEINLPVKVIKDGIVACNPAILSSFLTNIKDEDKITAELENGNLIITTQSNSTLIKSEDYEDFPIIPKINSNKPTIIKSNELISGIRSVIYSAAISDIKPEISSVYIYSKEDKLYFVATDSFRLAEKNFLTNRKPDGLLPLIIPFKNAAEIVRVFENEDVEVEIHSDNNQLSLIGGSIHITSRLIDGVYPDYNQIMPKSFTTTTSILKEDLSQALKVSNIFSGKYHQIKIDLIPDKKQIVIYSEAADVGKNTTIIKANIEGPAFSANYNARYILEAFQSINFSEIMIGANESNKPMVVKGKGDSTFTYIVMPVNR</sequence>
<dbReference type="SMART" id="SM00480">
    <property type="entry name" value="POL3Bc"/>
    <property type="match status" value="1"/>
</dbReference>
<keyword evidence="3 9" id="KW-0963">Cytoplasm</keyword>
<evidence type="ECO:0000256" key="3">
    <source>
        <dbReference type="ARBA" id="ARBA00022490"/>
    </source>
</evidence>
<feature type="domain" description="DNA polymerase III beta sliding clamp central" evidence="11">
    <location>
        <begin position="129"/>
        <end position="243"/>
    </location>
</feature>
<dbReference type="AlphaFoldDB" id="A0A1G2QE84"/>
<gene>
    <name evidence="13" type="ORF">A2571_00750</name>
</gene>
<dbReference type="InterPro" id="IPR022635">
    <property type="entry name" value="DNA_polIII_beta_C"/>
</dbReference>
<comment type="similarity">
    <text evidence="2 9">Belongs to the beta sliding clamp family.</text>
</comment>
<dbReference type="NCBIfam" id="TIGR00663">
    <property type="entry name" value="dnan"/>
    <property type="match status" value="1"/>
</dbReference>
<feature type="domain" description="DNA polymerase III beta sliding clamp C-terminal" evidence="12">
    <location>
        <begin position="246"/>
        <end position="365"/>
    </location>
</feature>
<name>A0A1G2QE84_9BACT</name>
<dbReference type="Pfam" id="PF00712">
    <property type="entry name" value="DNA_pol3_beta"/>
    <property type="match status" value="1"/>
</dbReference>
<comment type="function">
    <text evidence="9">Confers DNA tethering and processivity to DNA polymerases and other proteins. Acts as a clamp, forming a ring around DNA (a reaction catalyzed by the clamp-loading complex) which diffuses in an ATP-independent manner freely and bidirectionally along dsDNA. Initially characterized for its ability to contact the catalytic subunit of DNA polymerase III (Pol III), a complex, multichain enzyme responsible for most of the replicative synthesis in bacteria; Pol III exhibits 3'-5' exonuclease proofreading activity. The beta chain is required for initiation of replication as well as for processivity of DNA replication.</text>
</comment>
<evidence type="ECO:0000313" key="14">
    <source>
        <dbReference type="Proteomes" id="UP000177043"/>
    </source>
</evidence>
<evidence type="ECO:0000256" key="8">
    <source>
        <dbReference type="ARBA" id="ARBA00023125"/>
    </source>
</evidence>
<dbReference type="PANTHER" id="PTHR30478">
    <property type="entry name" value="DNA POLYMERASE III SUBUNIT BETA"/>
    <property type="match status" value="1"/>
</dbReference>
<dbReference type="Gene3D" id="3.10.150.10">
    <property type="entry name" value="DNA Polymerase III, subunit A, domain 2"/>
    <property type="match status" value="1"/>
</dbReference>
<dbReference type="GO" id="GO:0006271">
    <property type="term" value="P:DNA strand elongation involved in DNA replication"/>
    <property type="evidence" value="ECO:0007669"/>
    <property type="project" value="TreeGrafter"/>
</dbReference>
<dbReference type="Gene3D" id="3.70.10.10">
    <property type="match status" value="1"/>
</dbReference>
<keyword evidence="7 9" id="KW-0239">DNA-directed DNA polymerase</keyword>
<dbReference type="GO" id="GO:0003677">
    <property type="term" value="F:DNA binding"/>
    <property type="evidence" value="ECO:0007669"/>
    <property type="project" value="UniProtKB-UniRule"/>
</dbReference>
<protein>
    <recommendedName>
        <fullName evidence="9">Beta sliding clamp</fullName>
    </recommendedName>
</protein>
<feature type="domain" description="DNA polymerase III beta sliding clamp N-terminal" evidence="10">
    <location>
        <begin position="1"/>
        <end position="118"/>
    </location>
</feature>
<evidence type="ECO:0000256" key="7">
    <source>
        <dbReference type="ARBA" id="ARBA00022932"/>
    </source>
</evidence>
<dbReference type="InterPro" id="IPR001001">
    <property type="entry name" value="DNA_polIII_beta"/>
</dbReference>
<reference evidence="13 14" key="1">
    <citation type="journal article" date="2016" name="Nat. Commun.">
        <title>Thousands of microbial genomes shed light on interconnected biogeochemical processes in an aquifer system.</title>
        <authorList>
            <person name="Anantharaman K."/>
            <person name="Brown C.T."/>
            <person name="Hug L.A."/>
            <person name="Sharon I."/>
            <person name="Castelle C.J."/>
            <person name="Probst A.J."/>
            <person name="Thomas B.C."/>
            <person name="Singh A."/>
            <person name="Wilkins M.J."/>
            <person name="Karaoz U."/>
            <person name="Brodie E.L."/>
            <person name="Williams K.H."/>
            <person name="Hubbard S.S."/>
            <person name="Banfield J.F."/>
        </authorList>
    </citation>
    <scope>NUCLEOTIDE SEQUENCE [LARGE SCALE GENOMIC DNA]</scope>
</reference>
<dbReference type="InterPro" id="IPR022637">
    <property type="entry name" value="DNA_polIII_beta_cen"/>
</dbReference>
<keyword evidence="6 9" id="KW-0235">DNA replication</keyword>
<evidence type="ECO:0000259" key="12">
    <source>
        <dbReference type="Pfam" id="PF02768"/>
    </source>
</evidence>
<accession>A0A1G2QE84</accession>
<dbReference type="PANTHER" id="PTHR30478:SF0">
    <property type="entry name" value="BETA SLIDING CLAMP"/>
    <property type="match status" value="1"/>
</dbReference>
<dbReference type="InterPro" id="IPR046938">
    <property type="entry name" value="DNA_clamp_sf"/>
</dbReference>
<evidence type="ECO:0000256" key="1">
    <source>
        <dbReference type="ARBA" id="ARBA00004496"/>
    </source>
</evidence>
<comment type="caution">
    <text evidence="13">The sequence shown here is derived from an EMBL/GenBank/DDBJ whole genome shotgun (WGS) entry which is preliminary data.</text>
</comment>
<dbReference type="PIRSF" id="PIRSF000804">
    <property type="entry name" value="DNA_pol_III_b"/>
    <property type="match status" value="1"/>
</dbReference>
<comment type="subcellular location">
    <subcellularLocation>
        <location evidence="1 9">Cytoplasm</location>
    </subcellularLocation>
</comment>
<evidence type="ECO:0000259" key="10">
    <source>
        <dbReference type="Pfam" id="PF00712"/>
    </source>
</evidence>
<keyword evidence="8" id="KW-0238">DNA-binding</keyword>
<evidence type="ECO:0000313" key="13">
    <source>
        <dbReference type="EMBL" id="OHA58896.1"/>
    </source>
</evidence>
<evidence type="ECO:0000256" key="5">
    <source>
        <dbReference type="ARBA" id="ARBA00022695"/>
    </source>
</evidence>
<proteinExistence type="inferred from homology"/>
<evidence type="ECO:0000256" key="4">
    <source>
        <dbReference type="ARBA" id="ARBA00022679"/>
    </source>
</evidence>
<dbReference type="SUPFAM" id="SSF55979">
    <property type="entry name" value="DNA clamp"/>
    <property type="match status" value="3"/>
</dbReference>
<dbReference type="STRING" id="1802438.A2571_00750"/>
<dbReference type="GO" id="GO:0005737">
    <property type="term" value="C:cytoplasm"/>
    <property type="evidence" value="ECO:0007669"/>
    <property type="project" value="UniProtKB-SubCell"/>
</dbReference>
<dbReference type="Proteomes" id="UP000177043">
    <property type="component" value="Unassembled WGS sequence"/>
</dbReference>
<dbReference type="Pfam" id="PF02767">
    <property type="entry name" value="DNA_pol3_beta_2"/>
    <property type="match status" value="1"/>
</dbReference>
<organism evidence="13 14">
    <name type="scientific">Candidatus Vogelbacteria bacterium RIFOXYD1_FULL_44_32</name>
    <dbReference type="NCBI Taxonomy" id="1802438"/>
    <lineage>
        <taxon>Bacteria</taxon>
        <taxon>Candidatus Vogeliibacteriota</taxon>
    </lineage>
</organism>
<dbReference type="GO" id="GO:0008408">
    <property type="term" value="F:3'-5' exonuclease activity"/>
    <property type="evidence" value="ECO:0007669"/>
    <property type="project" value="InterPro"/>
</dbReference>
<comment type="subunit">
    <text evidence="9">Forms a ring-shaped head-to-tail homodimer around DNA.</text>
</comment>
<dbReference type="EMBL" id="MHTJ01000002">
    <property type="protein sequence ID" value="OHA58896.1"/>
    <property type="molecule type" value="Genomic_DNA"/>
</dbReference>
<keyword evidence="4 9" id="KW-0808">Transferase</keyword>
<evidence type="ECO:0000259" key="11">
    <source>
        <dbReference type="Pfam" id="PF02767"/>
    </source>
</evidence>
<dbReference type="InterPro" id="IPR022634">
    <property type="entry name" value="DNA_polIII_beta_N"/>
</dbReference>
<dbReference type="Pfam" id="PF02768">
    <property type="entry name" value="DNA_pol3_beta_3"/>
    <property type="match status" value="1"/>
</dbReference>
<evidence type="ECO:0000256" key="6">
    <source>
        <dbReference type="ARBA" id="ARBA00022705"/>
    </source>
</evidence>
<dbReference type="CDD" id="cd00140">
    <property type="entry name" value="beta_clamp"/>
    <property type="match status" value="1"/>
</dbReference>
<dbReference type="GO" id="GO:0003887">
    <property type="term" value="F:DNA-directed DNA polymerase activity"/>
    <property type="evidence" value="ECO:0007669"/>
    <property type="project" value="UniProtKB-UniRule"/>
</dbReference>
<evidence type="ECO:0000256" key="2">
    <source>
        <dbReference type="ARBA" id="ARBA00010752"/>
    </source>
</evidence>